<dbReference type="PaxDb" id="29760-VIT_07s0104g00920.t01"/>
<sequence length="81" mass="8973">MKSFAFGLLVRTEHSSILFKGLFSFFTLHRNTVKADQCVSHCVSSNNLVAQSKSDPSTQIHSTLVILPTQISEHAPVFDKP</sequence>
<gene>
    <name evidence="1" type="ordered locus">VIT_07s0104g00920</name>
</gene>
<dbReference type="InParanoid" id="D7TP75"/>
<reference evidence="2" key="1">
    <citation type="journal article" date="2007" name="Nature">
        <title>The grapevine genome sequence suggests ancestral hexaploidization in major angiosperm phyla.</title>
        <authorList>
            <consortium name="The French-Italian Public Consortium for Grapevine Genome Characterization."/>
            <person name="Jaillon O."/>
            <person name="Aury J.-M."/>
            <person name="Noel B."/>
            <person name="Policriti A."/>
            <person name="Clepet C."/>
            <person name="Casagrande A."/>
            <person name="Choisne N."/>
            <person name="Aubourg S."/>
            <person name="Vitulo N."/>
            <person name="Jubin C."/>
            <person name="Vezzi A."/>
            <person name="Legeai F."/>
            <person name="Hugueney P."/>
            <person name="Dasilva C."/>
            <person name="Horner D."/>
            <person name="Mica E."/>
            <person name="Jublot D."/>
            <person name="Poulain J."/>
            <person name="Bruyere C."/>
            <person name="Billault A."/>
            <person name="Segurens B."/>
            <person name="Gouyvenoux M."/>
            <person name="Ugarte E."/>
            <person name="Cattonaro F."/>
            <person name="Anthouard V."/>
            <person name="Vico V."/>
            <person name="Del Fabbro C."/>
            <person name="Alaux M."/>
            <person name="Di Gaspero G."/>
            <person name="Dumas V."/>
            <person name="Felice N."/>
            <person name="Paillard S."/>
            <person name="Juman I."/>
            <person name="Moroldo M."/>
            <person name="Scalabrin S."/>
            <person name="Canaguier A."/>
            <person name="Le Clainche I."/>
            <person name="Malacrida G."/>
            <person name="Durand E."/>
            <person name="Pesole G."/>
            <person name="Laucou V."/>
            <person name="Chatelet P."/>
            <person name="Merdinoglu D."/>
            <person name="Delledonne M."/>
            <person name="Pezzotti M."/>
            <person name="Lecharny A."/>
            <person name="Scarpelli C."/>
            <person name="Artiguenave F."/>
            <person name="Pe M.E."/>
            <person name="Valle G."/>
            <person name="Morgante M."/>
            <person name="Caboche M."/>
            <person name="Adam-Blondon A.-F."/>
            <person name="Weissenbach J."/>
            <person name="Quetier F."/>
            <person name="Wincker P."/>
        </authorList>
    </citation>
    <scope>NUCLEOTIDE SEQUENCE [LARGE SCALE GENOMIC DNA]</scope>
    <source>
        <strain evidence="2">cv. Pinot noir / PN40024</strain>
    </source>
</reference>
<dbReference type="AlphaFoldDB" id="D7TP75"/>
<evidence type="ECO:0000313" key="2">
    <source>
        <dbReference type="Proteomes" id="UP000009183"/>
    </source>
</evidence>
<dbReference type="Proteomes" id="UP000009183">
    <property type="component" value="Chromosome 7"/>
</dbReference>
<name>D7TP75_VITVI</name>
<proteinExistence type="predicted"/>
<organism evidence="1 2">
    <name type="scientific">Vitis vinifera</name>
    <name type="common">Grape</name>
    <dbReference type="NCBI Taxonomy" id="29760"/>
    <lineage>
        <taxon>Eukaryota</taxon>
        <taxon>Viridiplantae</taxon>
        <taxon>Streptophyta</taxon>
        <taxon>Embryophyta</taxon>
        <taxon>Tracheophyta</taxon>
        <taxon>Spermatophyta</taxon>
        <taxon>Magnoliopsida</taxon>
        <taxon>eudicotyledons</taxon>
        <taxon>Gunneridae</taxon>
        <taxon>Pentapetalae</taxon>
        <taxon>rosids</taxon>
        <taxon>Vitales</taxon>
        <taxon>Vitaceae</taxon>
        <taxon>Viteae</taxon>
        <taxon>Vitis</taxon>
    </lineage>
</organism>
<evidence type="ECO:0000313" key="1">
    <source>
        <dbReference type="EMBL" id="CBI32298.3"/>
    </source>
</evidence>
<dbReference type="HOGENOM" id="CLU_2578764_0_0_1"/>
<keyword evidence="2" id="KW-1185">Reference proteome</keyword>
<accession>D7TP75</accession>
<protein>
    <submittedName>
        <fullName evidence="1">Uncharacterized protein</fullName>
    </submittedName>
</protein>
<dbReference type="EMBL" id="FN596005">
    <property type="protein sequence ID" value="CBI32298.3"/>
    <property type="molecule type" value="Genomic_DNA"/>
</dbReference>